<reference evidence="5 6" key="1">
    <citation type="submission" date="2016-02" db="EMBL/GenBank/DDBJ databases">
        <title>Genome analysis of coral dinoflagellate symbionts highlights evolutionary adaptations to a symbiotic lifestyle.</title>
        <authorList>
            <person name="Aranda M."/>
            <person name="Li Y."/>
            <person name="Liew Y.J."/>
            <person name="Baumgarten S."/>
            <person name="Simakov O."/>
            <person name="Wilson M."/>
            <person name="Piel J."/>
            <person name="Ashoor H."/>
            <person name="Bougouffa S."/>
            <person name="Bajic V.B."/>
            <person name="Ryu T."/>
            <person name="Ravasi T."/>
            <person name="Bayer T."/>
            <person name="Micklem G."/>
            <person name="Kim H."/>
            <person name="Bhak J."/>
            <person name="Lajeunesse T.C."/>
            <person name="Voolstra C.R."/>
        </authorList>
    </citation>
    <scope>NUCLEOTIDE SEQUENCE [LARGE SCALE GENOMIC DNA]</scope>
    <source>
        <strain evidence="5 6">CCMP2467</strain>
    </source>
</reference>
<dbReference type="Pfam" id="PF08323">
    <property type="entry name" value="Glyco_transf_5"/>
    <property type="match status" value="1"/>
</dbReference>
<evidence type="ECO:0000256" key="2">
    <source>
        <dbReference type="ARBA" id="ARBA00022679"/>
    </source>
</evidence>
<keyword evidence="3" id="KW-0732">Signal</keyword>
<dbReference type="EMBL" id="LSRX01001505">
    <property type="protein sequence ID" value="OLP79274.1"/>
    <property type="molecule type" value="Genomic_DNA"/>
</dbReference>
<dbReference type="InterPro" id="IPR058655">
    <property type="entry name" value="Mok11-14/Ags1-like"/>
</dbReference>
<evidence type="ECO:0000259" key="4">
    <source>
        <dbReference type="Pfam" id="PF08323"/>
    </source>
</evidence>
<proteinExistence type="predicted"/>
<evidence type="ECO:0000256" key="3">
    <source>
        <dbReference type="SAM" id="SignalP"/>
    </source>
</evidence>
<feature type="signal peptide" evidence="3">
    <location>
        <begin position="1"/>
        <end position="18"/>
    </location>
</feature>
<dbReference type="GO" id="GO:0047657">
    <property type="term" value="F:alpha-1,3-glucan synthase activity"/>
    <property type="evidence" value="ECO:0007669"/>
    <property type="project" value="UniProtKB-EC"/>
</dbReference>
<keyword evidence="1" id="KW-0328">Glycosyltransferase</keyword>
<dbReference type="OrthoDB" id="411301at2759"/>
<dbReference type="PANTHER" id="PTHR47182:SF2">
    <property type="entry name" value="CELL WALL ALPHA-1,3-GLUCAN SYNTHASE AGS1"/>
    <property type="match status" value="1"/>
</dbReference>
<comment type="caution">
    <text evidence="5">The sequence shown here is derived from an EMBL/GenBank/DDBJ whole genome shotgun (WGS) entry which is preliminary data.</text>
</comment>
<name>A0A1Q9C8M9_SYMMI</name>
<evidence type="ECO:0000313" key="5">
    <source>
        <dbReference type="EMBL" id="OLP79274.1"/>
    </source>
</evidence>
<feature type="domain" description="Starch synthase catalytic" evidence="4">
    <location>
        <begin position="138"/>
        <end position="206"/>
    </location>
</feature>
<protein>
    <submittedName>
        <fullName evidence="5">Cell wall alpha-1,3-glucan synthase mok12</fullName>
    </submittedName>
</protein>
<gene>
    <name evidence="5" type="primary">mok12</name>
    <name evidence="5" type="ORF">AK812_SmicGene40459</name>
</gene>
<dbReference type="AlphaFoldDB" id="A0A1Q9C8M9"/>
<keyword evidence="6" id="KW-1185">Reference proteome</keyword>
<dbReference type="PANTHER" id="PTHR47182">
    <property type="entry name" value="CELL WALL ALPHA-1,3-GLUCAN SYNTHASE AGS1-RELATED"/>
    <property type="match status" value="1"/>
</dbReference>
<dbReference type="SUPFAM" id="SSF53756">
    <property type="entry name" value="UDP-Glycosyltransferase/glycogen phosphorylase"/>
    <property type="match status" value="1"/>
</dbReference>
<dbReference type="Gene3D" id="3.40.50.2000">
    <property type="entry name" value="Glycogen Phosphorylase B"/>
    <property type="match status" value="2"/>
</dbReference>
<organism evidence="5 6">
    <name type="scientific">Symbiodinium microadriaticum</name>
    <name type="common">Dinoflagellate</name>
    <name type="synonym">Zooxanthella microadriatica</name>
    <dbReference type="NCBI Taxonomy" id="2951"/>
    <lineage>
        <taxon>Eukaryota</taxon>
        <taxon>Sar</taxon>
        <taxon>Alveolata</taxon>
        <taxon>Dinophyceae</taxon>
        <taxon>Suessiales</taxon>
        <taxon>Symbiodiniaceae</taxon>
        <taxon>Symbiodinium</taxon>
    </lineage>
</organism>
<feature type="chain" id="PRO_5010254274" evidence="3">
    <location>
        <begin position="19"/>
        <end position="629"/>
    </location>
</feature>
<accession>A0A1Q9C8M9</accession>
<dbReference type="InterPro" id="IPR013534">
    <property type="entry name" value="Starch_synth_cat_dom"/>
</dbReference>
<keyword evidence="2" id="KW-0808">Transferase</keyword>
<sequence>MLSKVFILMLLGLPFCHAPARLYLSIVRQSQAPLESPRPPLADKVPEGSKRSKRHVVFASLEHNVPELNIRGFTGDAGIFLEDLAKEHPRGTISFIHPMLGGCDYGELATGTQCVKKSYAAKVLRWESPKKEKGVKKVWYFVRHELFLERMQESIYPGPMCKLRVLRFFSLWNQAVALLLDALRPDVFHCLDCHQAMAPLYLSELHIPMVLMLRKPLEMGSVDSELICDRCWKTTIALRRLSVVFNLKLPTLRNFCTFEGRFNMMWAAVRRIKDLQSGRGLCVLSAATAASLRREHSLFQAAAKAALQRRANLKEDPKAKILLFAGPWAQHTGAAQVAEVLPLILAQHSSVQVALFGTCSDLPGVLAQDGLAQVVSSFPGRVAVLDRLDFRRGVDFLLAPFNAEPVGQQDMELGLVGVPTCGCAVGALGRVPGVYFRPQNSSSTLSLASAFFCALEYCLKMEEDEYWQLAKAATRTAQEGFGESFHQNLSEVYREVEAAFQKPSKNWGGAGALLWETDASQEELHRAVRARRSTPLRRVSATADMANEMEVIDIFDDREFLTQPVSETKAHDIMKAVAEEVLVSSAPTETAVALQRDISQARQLREERDVVERCLMKPCAWNLCLRTFL</sequence>
<dbReference type="Proteomes" id="UP000186817">
    <property type="component" value="Unassembled WGS sequence"/>
</dbReference>
<evidence type="ECO:0000256" key="1">
    <source>
        <dbReference type="ARBA" id="ARBA00022676"/>
    </source>
</evidence>
<evidence type="ECO:0000313" key="6">
    <source>
        <dbReference type="Proteomes" id="UP000186817"/>
    </source>
</evidence>